<dbReference type="AlphaFoldDB" id="A0A8J7MB03"/>
<organism evidence="5 6">
    <name type="scientific">Persicirhabdus sediminis</name>
    <dbReference type="NCBI Taxonomy" id="454144"/>
    <lineage>
        <taxon>Bacteria</taxon>
        <taxon>Pseudomonadati</taxon>
        <taxon>Verrucomicrobiota</taxon>
        <taxon>Verrucomicrobiia</taxon>
        <taxon>Verrucomicrobiales</taxon>
        <taxon>Verrucomicrobiaceae</taxon>
        <taxon>Persicirhabdus</taxon>
    </lineage>
</organism>
<dbReference type="EMBL" id="JAENIM010000016">
    <property type="protein sequence ID" value="MBK1790127.1"/>
    <property type="molecule type" value="Genomic_DNA"/>
</dbReference>
<name>A0A8J7MB03_9BACT</name>
<keyword evidence="6" id="KW-1185">Reference proteome</keyword>
<sequence>MFDLFTPKWKKEAALLVKGGQKFLNYKRDLLSSDRVDEIVSRIDDLKKTIKAGDKEACEEAGKQLRATCENALPRYKAPSAVAENVEVFFVAIVIALGIRAYYLQPFKIPTGSMQPTLNGIVGHPTDSTDEFPALPMQWAQKATHGRNYVDLVLDSDKTLRSQNPIVESPFMHFFTRTKIHFTDGTSLTFPGPKSALMRDFGFADLVKSPNTQEEAMRYGFEHQQKKTKIAKTVTPTGKTIEAFYNIELKKGTVIARGHIDTGDLVLVDKFSYHFRTPTRGEVFVFDTRNIEKIHQQARSTGSPAGSHYIKRLCGVPGDSLQLKAGDDYDDDKQNGAMLYINGELASESGIQKVMSNENGYHRYQLNGHLAAGRTFKARKSDTPGFNEYIALGDNSYNSFDSRGWGTVKEYNLIGPAAISLWPFGSGHWGFIK</sequence>
<dbReference type="SUPFAM" id="SSF51306">
    <property type="entry name" value="LexA/Signal peptidase"/>
    <property type="match status" value="1"/>
</dbReference>
<dbReference type="GO" id="GO:0006465">
    <property type="term" value="P:signal peptide processing"/>
    <property type="evidence" value="ECO:0007669"/>
    <property type="project" value="InterPro"/>
</dbReference>
<dbReference type="Proteomes" id="UP000624703">
    <property type="component" value="Unassembled WGS sequence"/>
</dbReference>
<proteinExistence type="inferred from homology"/>
<evidence type="ECO:0000259" key="4">
    <source>
        <dbReference type="Pfam" id="PF10502"/>
    </source>
</evidence>
<gene>
    <name evidence="5" type="primary">lepB</name>
    <name evidence="5" type="ORF">JIN82_03035</name>
</gene>
<dbReference type="PANTHER" id="PTHR43390:SF1">
    <property type="entry name" value="CHLOROPLAST PROCESSING PEPTIDASE"/>
    <property type="match status" value="1"/>
</dbReference>
<dbReference type="InterPro" id="IPR019533">
    <property type="entry name" value="Peptidase_S26"/>
</dbReference>
<dbReference type="Pfam" id="PF10502">
    <property type="entry name" value="Peptidase_S26"/>
    <property type="match status" value="1"/>
</dbReference>
<feature type="domain" description="Peptidase S26" evidence="4">
    <location>
        <begin position="261"/>
        <end position="422"/>
    </location>
</feature>
<dbReference type="PRINTS" id="PR00727">
    <property type="entry name" value="LEADERPTASE"/>
</dbReference>
<dbReference type="NCBIfam" id="TIGR02227">
    <property type="entry name" value="sigpep_I_bact"/>
    <property type="match status" value="1"/>
</dbReference>
<dbReference type="InterPro" id="IPR036286">
    <property type="entry name" value="LexA/Signal_pep-like_sf"/>
</dbReference>
<accession>A0A8J7MB03</accession>
<dbReference type="InterPro" id="IPR000223">
    <property type="entry name" value="Pept_S26A_signal_pept_1"/>
</dbReference>
<evidence type="ECO:0000256" key="1">
    <source>
        <dbReference type="ARBA" id="ARBA00009370"/>
    </source>
</evidence>
<evidence type="ECO:0000256" key="3">
    <source>
        <dbReference type="RuleBase" id="RU362042"/>
    </source>
</evidence>
<evidence type="ECO:0000256" key="2">
    <source>
        <dbReference type="ARBA" id="ARBA00019232"/>
    </source>
</evidence>
<dbReference type="GO" id="GO:0004252">
    <property type="term" value="F:serine-type endopeptidase activity"/>
    <property type="evidence" value="ECO:0007669"/>
    <property type="project" value="InterPro"/>
</dbReference>
<comment type="catalytic activity">
    <reaction evidence="3">
        <text>Cleavage of hydrophobic, N-terminal signal or leader sequences from secreted and periplasmic proteins.</text>
        <dbReference type="EC" id="3.4.21.89"/>
    </reaction>
</comment>
<dbReference type="CDD" id="cd06530">
    <property type="entry name" value="S26_SPase_I"/>
    <property type="match status" value="1"/>
</dbReference>
<dbReference type="EC" id="3.4.21.89" evidence="3"/>
<protein>
    <recommendedName>
        <fullName evidence="2 3">Signal peptidase I</fullName>
        <ecNumber evidence="3">3.4.21.89</ecNumber>
    </recommendedName>
</protein>
<comment type="caution">
    <text evidence="5">The sequence shown here is derived from an EMBL/GenBank/DDBJ whole genome shotgun (WGS) entry which is preliminary data.</text>
</comment>
<dbReference type="GO" id="GO:0016020">
    <property type="term" value="C:membrane"/>
    <property type="evidence" value="ECO:0007669"/>
    <property type="project" value="UniProtKB-SubCell"/>
</dbReference>
<comment type="subcellular location">
    <subcellularLocation>
        <location evidence="3">Membrane</location>
        <topology evidence="3">Single-pass type II membrane protein</topology>
    </subcellularLocation>
</comment>
<dbReference type="PANTHER" id="PTHR43390">
    <property type="entry name" value="SIGNAL PEPTIDASE I"/>
    <property type="match status" value="1"/>
</dbReference>
<dbReference type="Gene3D" id="2.10.109.10">
    <property type="entry name" value="Umud Fragment, subunit A"/>
    <property type="match status" value="1"/>
</dbReference>
<keyword evidence="3" id="KW-0645">Protease</keyword>
<dbReference type="RefSeq" id="WP_200310166.1">
    <property type="nucleotide sequence ID" value="NZ_JAENIM010000016.1"/>
</dbReference>
<comment type="similarity">
    <text evidence="1 3">Belongs to the peptidase S26 family.</text>
</comment>
<dbReference type="GO" id="GO:0009003">
    <property type="term" value="F:signal peptidase activity"/>
    <property type="evidence" value="ECO:0007669"/>
    <property type="project" value="UniProtKB-EC"/>
</dbReference>
<evidence type="ECO:0000313" key="6">
    <source>
        <dbReference type="Proteomes" id="UP000624703"/>
    </source>
</evidence>
<evidence type="ECO:0000313" key="5">
    <source>
        <dbReference type="EMBL" id="MBK1790127.1"/>
    </source>
</evidence>
<keyword evidence="3 5" id="KW-0378">Hydrolase</keyword>
<reference evidence="5" key="1">
    <citation type="submission" date="2021-01" db="EMBL/GenBank/DDBJ databases">
        <title>Modified the classification status of verrucomicrobia.</title>
        <authorList>
            <person name="Feng X."/>
        </authorList>
    </citation>
    <scope>NUCLEOTIDE SEQUENCE</scope>
    <source>
        <strain evidence="5">_KCTC 22039</strain>
    </source>
</reference>